<protein>
    <submittedName>
        <fullName evidence="2">Uncharacterized protein</fullName>
    </submittedName>
</protein>
<keyword evidence="1" id="KW-1133">Transmembrane helix</keyword>
<accession>A0A2R3P7R9</accession>
<gene>
    <name evidence="2" type="ORF">CG003_02565</name>
</gene>
<dbReference type="EMBL" id="CP022513">
    <property type="protein sequence ID" value="AVN64533.1"/>
    <property type="molecule type" value="Genomic_DNA"/>
</dbReference>
<dbReference type="Proteomes" id="UP000239216">
    <property type="component" value="Chromosome"/>
</dbReference>
<feature type="transmembrane region" description="Helical" evidence="1">
    <location>
        <begin position="46"/>
        <end position="68"/>
    </location>
</feature>
<keyword evidence="1" id="KW-0812">Transmembrane</keyword>
<sequence length="69" mass="7782">MLVSVIISSIISIVLFALAIGRYIFHKKKYSKNFHTSKNFKAYFSSMLCIIFFAAGIMVLLFGVISPIM</sequence>
<evidence type="ECO:0000313" key="2">
    <source>
        <dbReference type="EMBL" id="AVN64533.1"/>
    </source>
</evidence>
<dbReference type="AlphaFoldDB" id="A0A2R3P7R9"/>
<proteinExistence type="predicted"/>
<feature type="transmembrane region" description="Helical" evidence="1">
    <location>
        <begin position="6"/>
        <end position="25"/>
    </location>
</feature>
<name>A0A2R3P7R9_MESFO</name>
<evidence type="ECO:0000313" key="3">
    <source>
        <dbReference type="Proteomes" id="UP000239216"/>
    </source>
</evidence>
<keyword evidence="1" id="KW-0472">Membrane</keyword>
<reference evidence="2 3" key="1">
    <citation type="submission" date="2017-07" db="EMBL/GenBank/DDBJ databases">
        <title>Comparative genomic analysis of Mesoplasma florum.</title>
        <authorList>
            <person name="Baby V."/>
            <person name="Lachance J.-C."/>
            <person name="Gagnon J."/>
            <person name="Lucier J.-F."/>
            <person name="Matteau D."/>
            <person name="Knight T.F."/>
            <person name="Rodrigue S."/>
        </authorList>
    </citation>
    <scope>NUCLEOTIDE SEQUENCE [LARGE SCALE GENOMIC DNA]</scope>
    <source>
        <strain evidence="2 3">CnuA-2</strain>
    </source>
</reference>
<evidence type="ECO:0000256" key="1">
    <source>
        <dbReference type="SAM" id="Phobius"/>
    </source>
</evidence>
<organism evidence="2 3">
    <name type="scientific">Mesoplasma florum</name>
    <name type="common">Acholeplasma florum</name>
    <dbReference type="NCBI Taxonomy" id="2151"/>
    <lineage>
        <taxon>Bacteria</taxon>
        <taxon>Bacillati</taxon>
        <taxon>Mycoplasmatota</taxon>
        <taxon>Mollicutes</taxon>
        <taxon>Entomoplasmatales</taxon>
        <taxon>Entomoplasmataceae</taxon>
        <taxon>Mesoplasma</taxon>
    </lineage>
</organism>